<reference evidence="1" key="1">
    <citation type="journal article" date="2015" name="Int. J. Syst. Evol. Microbiol.">
        <title>Rhizobium alvei sp. nov., isolated from a freshwater river.</title>
        <authorList>
            <person name="Sheu S.Y."/>
            <person name="Huang H.W."/>
            <person name="Young C.C."/>
            <person name="Chen W.M."/>
        </authorList>
    </citation>
    <scope>NUCLEOTIDE SEQUENCE</scope>
    <source>
        <strain evidence="1">TNR-22</strain>
    </source>
</reference>
<proteinExistence type="predicted"/>
<dbReference type="EMBL" id="JAUOZU010000006">
    <property type="protein sequence ID" value="MDO6964010.1"/>
    <property type="molecule type" value="Genomic_DNA"/>
</dbReference>
<dbReference type="InterPro" id="IPR019632">
    <property type="entry name" value="DUF2497"/>
</dbReference>
<keyword evidence="2" id="KW-1185">Reference proteome</keyword>
<comment type="caution">
    <text evidence="1">The sequence shown here is derived from an EMBL/GenBank/DDBJ whole genome shotgun (WGS) entry which is preliminary data.</text>
</comment>
<sequence length="251" mass="27386">MAQANVVREPSMDEILASIRRIIESNDVAPTGLATAMAEPQGFVGQPANDDTEEVPLTIDGAFDEDAAEMAGEAAFERHVAGTIMPAQVESTVERNAPSAPKSLSLADVAARVRAASERNSAMLRETQPQRAEPSFEAVAVREEQSHQPVHTPMTDRASSEPVAEVAAEYVEKFEATEARPLISNAASEQVSRSFQSLALAVDDANRRSFDDIAADLLRPMLQEWLDDNLPTLVERLVREEIERVARGPRR</sequence>
<dbReference type="RefSeq" id="WP_304375926.1">
    <property type="nucleotide sequence ID" value="NZ_JAUOZU010000006.1"/>
</dbReference>
<accession>A0ABT8YK30</accession>
<dbReference type="Pfam" id="PF10691">
    <property type="entry name" value="DUF2497"/>
    <property type="match status" value="1"/>
</dbReference>
<gene>
    <name evidence="1" type="ORF">Q4481_08585</name>
</gene>
<organism evidence="1 2">
    <name type="scientific">Rhizobium alvei</name>
    <dbReference type="NCBI Taxonomy" id="1132659"/>
    <lineage>
        <taxon>Bacteria</taxon>
        <taxon>Pseudomonadati</taxon>
        <taxon>Pseudomonadota</taxon>
        <taxon>Alphaproteobacteria</taxon>
        <taxon>Hyphomicrobiales</taxon>
        <taxon>Rhizobiaceae</taxon>
        <taxon>Rhizobium/Agrobacterium group</taxon>
        <taxon>Rhizobium</taxon>
    </lineage>
</organism>
<reference evidence="1" key="2">
    <citation type="submission" date="2023-07" db="EMBL/GenBank/DDBJ databases">
        <authorList>
            <person name="Shen H."/>
        </authorList>
    </citation>
    <scope>NUCLEOTIDE SEQUENCE</scope>
    <source>
        <strain evidence="1">TNR-22</strain>
    </source>
</reference>
<protein>
    <submittedName>
        <fullName evidence="1">DUF2497 domain-containing protein</fullName>
    </submittedName>
</protein>
<evidence type="ECO:0000313" key="2">
    <source>
        <dbReference type="Proteomes" id="UP001174932"/>
    </source>
</evidence>
<dbReference type="Proteomes" id="UP001174932">
    <property type="component" value="Unassembled WGS sequence"/>
</dbReference>
<name>A0ABT8YK30_9HYPH</name>
<evidence type="ECO:0000313" key="1">
    <source>
        <dbReference type="EMBL" id="MDO6964010.1"/>
    </source>
</evidence>